<dbReference type="EMBL" id="JAPFFF010000010">
    <property type="protein sequence ID" value="KAK8881602.1"/>
    <property type="molecule type" value="Genomic_DNA"/>
</dbReference>
<protein>
    <recommendedName>
        <fullName evidence="3">DUF3447 domain-containing protein</fullName>
    </recommendedName>
</protein>
<reference evidence="1 2" key="1">
    <citation type="submission" date="2024-04" db="EMBL/GenBank/DDBJ databases">
        <title>Tritrichomonas musculus Genome.</title>
        <authorList>
            <person name="Alves-Ferreira E."/>
            <person name="Grigg M."/>
            <person name="Lorenzi H."/>
            <person name="Galac M."/>
        </authorList>
    </citation>
    <scope>NUCLEOTIDE SEQUENCE [LARGE SCALE GENOMIC DNA]</scope>
    <source>
        <strain evidence="1 2">EAF2021</strain>
    </source>
</reference>
<proteinExistence type="predicted"/>
<dbReference type="PANTHER" id="PTHR24159">
    <property type="match status" value="1"/>
</dbReference>
<name>A0ABR2JRT4_9EUKA</name>
<evidence type="ECO:0000313" key="1">
    <source>
        <dbReference type="EMBL" id="KAK8881602.1"/>
    </source>
</evidence>
<comment type="caution">
    <text evidence="1">The sequence shown here is derived from an EMBL/GenBank/DDBJ whole genome shotgun (WGS) entry which is preliminary data.</text>
</comment>
<dbReference type="SUPFAM" id="SSF48403">
    <property type="entry name" value="Ankyrin repeat"/>
    <property type="match status" value="1"/>
</dbReference>
<gene>
    <name evidence="1" type="ORF">M9Y10_004346</name>
</gene>
<dbReference type="PANTHER" id="PTHR24159:SF5">
    <property type="entry name" value="ANK_REP_REGION DOMAIN-CONTAINING PROTEIN"/>
    <property type="match status" value="1"/>
</dbReference>
<keyword evidence="2" id="KW-1185">Reference proteome</keyword>
<evidence type="ECO:0000313" key="2">
    <source>
        <dbReference type="Proteomes" id="UP001470230"/>
    </source>
</evidence>
<dbReference type="InterPro" id="IPR036770">
    <property type="entry name" value="Ankyrin_rpt-contain_sf"/>
</dbReference>
<sequence length="387" mass="46364">MEKSDNINQYVDQLKQIHKILLEFFKNDESQESDLEQVIKFLKGQKINENANDLKLFLHLISKISNDFHRYNGFFEKIEKILKSYQEDIQRNFSNMEIFNIFKANKRTLLFLFEEKIIIPNIEIFEVITGQKYIENFYPHYFYPEFKDFFDTELNEKITTLIGSIPPDLFEKNRKIGENYDEVYESIRKNSIDDFTSLIQKNNIPLTKEVEPTIFETNPFLLSHSPNLMEYATFFGSYEIVKYLYVNKVKVTPSLWIYSMHCDNPNMIMFLEQNHLKPYDVSYNECLLESIKCHNIDFTSYIHNNFMKSPPKKDINSQIYKYYNFTCFTGNYDNDQTFYDFCKYDYPHLVKFLLNTAKINLNYKKISSSIVFCINVISSFKFVMKFL</sequence>
<accession>A0ABR2JRT4</accession>
<organism evidence="1 2">
    <name type="scientific">Tritrichomonas musculus</name>
    <dbReference type="NCBI Taxonomy" id="1915356"/>
    <lineage>
        <taxon>Eukaryota</taxon>
        <taxon>Metamonada</taxon>
        <taxon>Parabasalia</taxon>
        <taxon>Tritrichomonadida</taxon>
        <taxon>Tritrichomonadidae</taxon>
        <taxon>Tritrichomonas</taxon>
    </lineage>
</organism>
<dbReference type="Proteomes" id="UP001470230">
    <property type="component" value="Unassembled WGS sequence"/>
</dbReference>
<evidence type="ECO:0008006" key="3">
    <source>
        <dbReference type="Google" id="ProtNLM"/>
    </source>
</evidence>